<gene>
    <name evidence="2" type="ORF">BOKJ2_LOCUS7191</name>
</gene>
<dbReference type="GO" id="GO:0005789">
    <property type="term" value="C:endoplasmic reticulum membrane"/>
    <property type="evidence" value="ECO:0007669"/>
    <property type="project" value="TreeGrafter"/>
</dbReference>
<dbReference type="InterPro" id="IPR039545">
    <property type="entry name" value="PGAP2"/>
</dbReference>
<feature type="transmembrane region" description="Helical" evidence="1">
    <location>
        <begin position="45"/>
        <end position="65"/>
    </location>
</feature>
<dbReference type="PANTHER" id="PTHR12892:SF8">
    <property type="entry name" value="PROTEIN CBG16685"/>
    <property type="match status" value="1"/>
</dbReference>
<reference evidence="2" key="1">
    <citation type="submission" date="2020-09" db="EMBL/GenBank/DDBJ databases">
        <authorList>
            <person name="Kikuchi T."/>
        </authorList>
    </citation>
    <scope>NUCLEOTIDE SEQUENCE</scope>
    <source>
        <strain evidence="2">SH1</strain>
    </source>
</reference>
<feature type="transmembrane region" description="Helical" evidence="1">
    <location>
        <begin position="162"/>
        <end position="182"/>
    </location>
</feature>
<keyword evidence="1" id="KW-1133">Transmembrane helix</keyword>
<dbReference type="AlphaFoldDB" id="A0A811KN85"/>
<keyword evidence="1" id="KW-0812">Transmembrane</keyword>
<dbReference type="OrthoDB" id="68581at2759"/>
<name>A0A811KN85_9BILA</name>
<comment type="caution">
    <text evidence="2">The sequence shown here is derived from an EMBL/GenBank/DDBJ whole genome shotgun (WGS) entry which is preliminary data.</text>
</comment>
<dbReference type="EMBL" id="CAJFCW020000003">
    <property type="protein sequence ID" value="CAG9108195.1"/>
    <property type="molecule type" value="Genomic_DNA"/>
</dbReference>
<organism evidence="2 3">
    <name type="scientific">Bursaphelenchus okinawaensis</name>
    <dbReference type="NCBI Taxonomy" id="465554"/>
    <lineage>
        <taxon>Eukaryota</taxon>
        <taxon>Metazoa</taxon>
        <taxon>Ecdysozoa</taxon>
        <taxon>Nematoda</taxon>
        <taxon>Chromadorea</taxon>
        <taxon>Rhabditida</taxon>
        <taxon>Tylenchina</taxon>
        <taxon>Tylenchomorpha</taxon>
        <taxon>Aphelenchoidea</taxon>
        <taxon>Aphelenchoididae</taxon>
        <taxon>Bursaphelenchus</taxon>
    </lineage>
</organism>
<accession>A0A811KN85</accession>
<evidence type="ECO:0000313" key="2">
    <source>
        <dbReference type="EMBL" id="CAD5217645.1"/>
    </source>
</evidence>
<evidence type="ECO:0008006" key="4">
    <source>
        <dbReference type="Google" id="ProtNLM"/>
    </source>
</evidence>
<evidence type="ECO:0000256" key="1">
    <source>
        <dbReference type="SAM" id="Phobius"/>
    </source>
</evidence>
<evidence type="ECO:0000313" key="3">
    <source>
        <dbReference type="Proteomes" id="UP000614601"/>
    </source>
</evidence>
<keyword evidence="1" id="KW-0472">Membrane</keyword>
<dbReference type="PANTHER" id="PTHR12892">
    <property type="entry name" value="FGF RECEPTOR ACTIVATING PROTEIN 1"/>
    <property type="match status" value="1"/>
</dbReference>
<protein>
    <recommendedName>
        <fullName evidence="4">Transmembrane protein</fullName>
    </recommendedName>
</protein>
<sequence length="332" mass="38274">MDLYAIPIHHIGGVKVPSNKRENRELKAGLEEDDNEDIAYLNFKLVWPMIATSAVSTVFLILTVLSMNVNPHTSFENFSLNKLFFSYGKNVGFCNNTHPYEPGMYPSLLRHVELKVLCNIFFRVAVCVPLAIRLFMAMLLRNESHSDAEIATNVFKRTANEVAQILGFIGPLALSLFSIITIRFDFPDVYRMCFSTYIVTTTVYMVLRFGLSFGRVNQECWDSVSVYLKGICMLIFIWTSSKFLDLHLRFIQETGCHGYVSPRDALNEYFCWGSYFVFHLTSLIDIRDIRFICYPRTGAGECETLKPENFKKGGKYEHCRSYELRQRQLLGR</sequence>
<feature type="transmembrane region" description="Helical" evidence="1">
    <location>
        <begin position="194"/>
        <end position="214"/>
    </location>
</feature>
<dbReference type="Proteomes" id="UP000783686">
    <property type="component" value="Unassembled WGS sequence"/>
</dbReference>
<dbReference type="GO" id="GO:0000139">
    <property type="term" value="C:Golgi membrane"/>
    <property type="evidence" value="ECO:0007669"/>
    <property type="project" value="InterPro"/>
</dbReference>
<dbReference type="EMBL" id="CAJFDH010000003">
    <property type="protein sequence ID" value="CAD5217645.1"/>
    <property type="molecule type" value="Genomic_DNA"/>
</dbReference>
<dbReference type="Proteomes" id="UP000614601">
    <property type="component" value="Unassembled WGS sequence"/>
</dbReference>
<feature type="transmembrane region" description="Helical" evidence="1">
    <location>
        <begin position="120"/>
        <end position="142"/>
    </location>
</feature>
<keyword evidence="3" id="KW-1185">Reference proteome</keyword>
<dbReference type="GO" id="GO:0006506">
    <property type="term" value="P:GPI anchor biosynthetic process"/>
    <property type="evidence" value="ECO:0007669"/>
    <property type="project" value="TreeGrafter"/>
</dbReference>
<proteinExistence type="predicted"/>
<feature type="transmembrane region" description="Helical" evidence="1">
    <location>
        <begin position="226"/>
        <end position="244"/>
    </location>
</feature>